<feature type="compositionally biased region" description="Basic and acidic residues" evidence="1">
    <location>
        <begin position="33"/>
        <end position="46"/>
    </location>
</feature>
<evidence type="ECO:0000256" key="1">
    <source>
        <dbReference type="SAM" id="MobiDB-lite"/>
    </source>
</evidence>
<dbReference type="Proteomes" id="UP001595912">
    <property type="component" value="Unassembled WGS sequence"/>
</dbReference>
<sequence>MAVARSQTASADTGTGQVNMAARWYNPDTGQFDNRDSYDLDPRCQPDDEQHAMLQSIVEWAAELVTSSSPIVGESYTTSVDATAGPPTPDTPGRTGCD</sequence>
<proteinExistence type="predicted"/>
<dbReference type="RefSeq" id="WP_380128968.1">
    <property type="nucleotide sequence ID" value="NZ_JBHSIU010000130.1"/>
</dbReference>
<feature type="region of interest" description="Disordered" evidence="1">
    <location>
        <begin position="76"/>
        <end position="98"/>
    </location>
</feature>
<evidence type="ECO:0000313" key="3">
    <source>
        <dbReference type="Proteomes" id="UP001595912"/>
    </source>
</evidence>
<feature type="compositionally biased region" description="Low complexity" evidence="1">
    <location>
        <begin position="81"/>
        <end position="98"/>
    </location>
</feature>
<reference evidence="3" key="1">
    <citation type="journal article" date="2019" name="Int. J. Syst. Evol. Microbiol.">
        <title>The Global Catalogue of Microorganisms (GCM) 10K type strain sequencing project: providing services to taxonomists for standard genome sequencing and annotation.</title>
        <authorList>
            <consortium name="The Broad Institute Genomics Platform"/>
            <consortium name="The Broad Institute Genome Sequencing Center for Infectious Disease"/>
            <person name="Wu L."/>
            <person name="Ma J."/>
        </authorList>
    </citation>
    <scope>NUCLEOTIDE SEQUENCE [LARGE SCALE GENOMIC DNA]</scope>
    <source>
        <strain evidence="3">CGMCC 4.7152</strain>
    </source>
</reference>
<protein>
    <submittedName>
        <fullName evidence="2">Uncharacterized protein</fullName>
    </submittedName>
</protein>
<dbReference type="EMBL" id="JBHSIU010000130">
    <property type="protein sequence ID" value="MFC5008310.1"/>
    <property type="molecule type" value="Genomic_DNA"/>
</dbReference>
<name>A0ABV9WHV3_9ACTN</name>
<gene>
    <name evidence="2" type="ORF">ACFPIJ_62190</name>
</gene>
<organism evidence="2 3">
    <name type="scientific">Dactylosporangium cerinum</name>
    <dbReference type="NCBI Taxonomy" id="1434730"/>
    <lineage>
        <taxon>Bacteria</taxon>
        <taxon>Bacillati</taxon>
        <taxon>Actinomycetota</taxon>
        <taxon>Actinomycetes</taxon>
        <taxon>Micromonosporales</taxon>
        <taxon>Micromonosporaceae</taxon>
        <taxon>Dactylosporangium</taxon>
    </lineage>
</organism>
<evidence type="ECO:0000313" key="2">
    <source>
        <dbReference type="EMBL" id="MFC5008310.1"/>
    </source>
</evidence>
<accession>A0ABV9WHV3</accession>
<comment type="caution">
    <text evidence="2">The sequence shown here is derived from an EMBL/GenBank/DDBJ whole genome shotgun (WGS) entry which is preliminary data.</text>
</comment>
<feature type="region of interest" description="Disordered" evidence="1">
    <location>
        <begin position="26"/>
        <end position="46"/>
    </location>
</feature>
<keyword evidence="3" id="KW-1185">Reference proteome</keyword>